<protein>
    <recommendedName>
        <fullName evidence="7">RNA polymerase II assembly factor Rtp1 C-terminal domain-containing protein</fullName>
    </recommendedName>
</protein>
<gene>
    <name evidence="5" type="ORF">CHILSU_LOCUS8277</name>
</gene>
<dbReference type="InterPro" id="IPR019451">
    <property type="entry name" value="Rtp1_C1"/>
</dbReference>
<evidence type="ECO:0000259" key="3">
    <source>
        <dbReference type="Pfam" id="PF10363"/>
    </source>
</evidence>
<evidence type="ECO:0000259" key="4">
    <source>
        <dbReference type="Pfam" id="PF25267"/>
    </source>
</evidence>
<dbReference type="EMBL" id="OU963896">
    <property type="protein sequence ID" value="CAH2988858.1"/>
    <property type="molecule type" value="Genomic_DNA"/>
</dbReference>
<dbReference type="InterPro" id="IPR057347">
    <property type="entry name" value="TANGO6_N"/>
</dbReference>
<reference evidence="5" key="1">
    <citation type="submission" date="2021-12" db="EMBL/GenBank/DDBJ databases">
        <authorList>
            <person name="King R."/>
        </authorList>
    </citation>
    <scope>NUCLEOTIDE SEQUENCE</scope>
</reference>
<feature type="domain" description="RNA polymerase II assembly factor Rtp1 C-terminal" evidence="2">
    <location>
        <begin position="862"/>
        <end position="896"/>
    </location>
</feature>
<sequence length="923" mass="105133">MKTILAMNHLFEKIENLTHEDGQRQFLKSLLISNHENGNENYQQLSYNTFQLQISFLRNIIKQIDDLSNILKADETILVSVKNQKLLQGCYQLIISLGTSQCLIPGLGVNLSKRCLSATLLPTLDLYDMQKYEMLVECTDFLTRSYTIPVLKKIIITLHLSDYIAALIQLAFAPLKKPGSYSNFIMTPDLYDKLTEDREKYTLIYEHLVVNCFQPTLMKELLVLQGVTDPSPPAFVKRVISKEMSRRLLAPGGLLSLMRCFMESYNADIGLDWKKIEMIGKIVAVKHGTNSDVFYLNIICSQITQILSLNNTHYLATAIACVLSLNEKYPQMEPVKIMMRNIFQAFDYDYLITSSNLPGTIAVTTQEVDHKVNILCACMDITNLNCPYKLLLPNLYLLFMLGFKCTKSEGLKMKINNILLKCLHQLQKNEMTNLMKVFLFGKACDAINHLQVEEYNSGLTIKYVSTPVTYNKEEALTYFLSILKTSTVTHFIQYVFEISLEMIVDLNEQRRNFTSRQSCLTAEKDDFISFNNMHEQYVIILQLLSELSTLPKIVSILKQSPLPVLKFIEHFILKPKIGDDEECVTIALVLLNTILSNSKNVNDTGKTFTKLIPVLKSMSKDDNTVIGLLCKESLKLITSDKHVQSETEYAKALSDAFDDLLPVRAHGLIALTKLVEMKDVETISKKHYLFCLYQEQLKDRDSYIYLSAINGIAALGSHCTEDVLHVLCKEFLQVNTDLGNIHAKDAENRISELRMKIGDVIVKVTKKLGEMAIVHKTILLNTMLCGCRDEDPLIRTSALSNLAEIALVLHYKMGTIIYEVLHCVWSILETDKAIECRRAAVLVISSLLKGLGKDVLNELKENLLPIYRTMKKLYSDDNEDSVLRLHAQIALEELNDIVNQFLFPELKMEKQLYVMNKPDDIFK</sequence>
<proteinExistence type="inferred from homology"/>
<evidence type="ECO:0008006" key="7">
    <source>
        <dbReference type="Google" id="ProtNLM"/>
    </source>
</evidence>
<name>A0ABN8LB26_CHISP</name>
<evidence type="ECO:0000256" key="1">
    <source>
        <dbReference type="ARBA" id="ARBA00005724"/>
    </source>
</evidence>
<keyword evidence="6" id="KW-1185">Reference proteome</keyword>
<dbReference type="Pfam" id="PF10363">
    <property type="entry name" value="RTP1_C1"/>
    <property type="match status" value="1"/>
</dbReference>
<dbReference type="InterPro" id="IPR016024">
    <property type="entry name" value="ARM-type_fold"/>
</dbReference>
<dbReference type="Proteomes" id="UP001153292">
    <property type="component" value="Chromosome 3"/>
</dbReference>
<dbReference type="Pfam" id="PF25267">
    <property type="entry name" value="TANGO6_N"/>
    <property type="match status" value="1"/>
</dbReference>
<dbReference type="Gene3D" id="1.25.10.10">
    <property type="entry name" value="Leucine-rich Repeat Variant"/>
    <property type="match status" value="1"/>
</dbReference>
<feature type="domain" description="TANGO6 N-terminal" evidence="4">
    <location>
        <begin position="79"/>
        <end position="232"/>
    </location>
</feature>
<evidence type="ECO:0000259" key="2">
    <source>
        <dbReference type="Pfam" id="PF10304"/>
    </source>
</evidence>
<dbReference type="PANTHER" id="PTHR20959:SF1">
    <property type="entry name" value="TRANSPORT AND GOLGI ORGANIZATION PROTEIN 6 HOMOLOG"/>
    <property type="match status" value="1"/>
</dbReference>
<dbReference type="InterPro" id="IPR039600">
    <property type="entry name" value="TANGO6/Rtp1"/>
</dbReference>
<dbReference type="InterPro" id="IPR019414">
    <property type="entry name" value="Rtp1_C2"/>
</dbReference>
<dbReference type="Pfam" id="PF10304">
    <property type="entry name" value="RTP1_C2"/>
    <property type="match status" value="1"/>
</dbReference>
<dbReference type="SUPFAM" id="SSF48371">
    <property type="entry name" value="ARM repeat"/>
    <property type="match status" value="1"/>
</dbReference>
<feature type="domain" description="RNA polymerase II assembly factor Rtp1 C-terminal" evidence="3">
    <location>
        <begin position="649"/>
        <end position="771"/>
    </location>
</feature>
<comment type="similarity">
    <text evidence="1">Belongs to the Tango6 family.</text>
</comment>
<dbReference type="InterPro" id="IPR011989">
    <property type="entry name" value="ARM-like"/>
</dbReference>
<evidence type="ECO:0000313" key="5">
    <source>
        <dbReference type="EMBL" id="CAH2988858.1"/>
    </source>
</evidence>
<accession>A0ABN8LB26</accession>
<organism evidence="5 6">
    <name type="scientific">Chilo suppressalis</name>
    <name type="common">Asiatic rice borer moth</name>
    <dbReference type="NCBI Taxonomy" id="168631"/>
    <lineage>
        <taxon>Eukaryota</taxon>
        <taxon>Metazoa</taxon>
        <taxon>Ecdysozoa</taxon>
        <taxon>Arthropoda</taxon>
        <taxon>Hexapoda</taxon>
        <taxon>Insecta</taxon>
        <taxon>Pterygota</taxon>
        <taxon>Neoptera</taxon>
        <taxon>Endopterygota</taxon>
        <taxon>Lepidoptera</taxon>
        <taxon>Glossata</taxon>
        <taxon>Ditrysia</taxon>
        <taxon>Pyraloidea</taxon>
        <taxon>Crambidae</taxon>
        <taxon>Crambinae</taxon>
        <taxon>Chilo</taxon>
    </lineage>
</organism>
<dbReference type="PANTHER" id="PTHR20959">
    <property type="entry name" value="TRANSPORT AND GOLGI ORGANIZATION PROTEIN 6 FAMILY MEMBER"/>
    <property type="match status" value="1"/>
</dbReference>
<evidence type="ECO:0000313" key="6">
    <source>
        <dbReference type="Proteomes" id="UP001153292"/>
    </source>
</evidence>